<sequence>MRASAFLERELSQRQVVLFFLLATALYVLPLILADFPYIDDNWRTLAAANAWAGQGRLFADWFYQALTFTGAAPNIYPLPLLLAVVAMSLALTRLTIHYFVEPTLACCLVALPLWYNPFLLQNLSYQYDGPIMVLSMVAVIYAITFEASSRVPRWLVPAALLALAIGLYQISLNVFFGLCGVELIRAVQRQTQWPQILRMLGWKLAQAGLGILIYSVTAYPFMETLRRTDLLNLDTHPLLQIGINFSRVLQNVALLFHGGYVWVFAALVVCAFAGCLRLVQCHQRRWPSLLLCLLTLPVLVWLVPGITLLFRDFNEGARTLMGFGVLLLGLFYLAHVALASGHRRLPLLLIIPLLATLSLSFAYGRVLSLQKTFANSALYSLSHDIAAHRELREAKRIYLSVSYSDRWLASAAGSFKQLPVLHYLLNVDYFILAENLPSAGITNVVAERERRNATHVGYQGFPALVDSLYYRIYLIGDYGFIVMKEPPHGRLLQW</sequence>
<dbReference type="EMBL" id="NRST01000001">
    <property type="protein sequence ID" value="PAW57464.1"/>
    <property type="molecule type" value="Genomic_DNA"/>
</dbReference>
<keyword evidence="1" id="KW-0812">Transmembrane</keyword>
<keyword evidence="1" id="KW-0472">Membrane</keyword>
<reference evidence="2 3" key="1">
    <citation type="submission" date="2017-08" db="EMBL/GenBank/DDBJ databases">
        <title>Draft Genome Sequence of Pseudomonas moraviensis TYU6, isolated from Taxus cuspidata by using PacBio Single-Molecule Real-Time Technology.</title>
        <authorList>
            <person name="Baek K.-H."/>
            <person name="Mishra A.K."/>
        </authorList>
    </citation>
    <scope>NUCLEOTIDE SEQUENCE [LARGE SCALE GENOMIC DNA]</scope>
    <source>
        <strain evidence="2 3">TYU6</strain>
    </source>
</reference>
<feature type="transmembrane region" description="Helical" evidence="1">
    <location>
        <begin position="255"/>
        <end position="277"/>
    </location>
</feature>
<keyword evidence="3" id="KW-1185">Reference proteome</keyword>
<feature type="transmembrane region" description="Helical" evidence="1">
    <location>
        <begin position="201"/>
        <end position="223"/>
    </location>
</feature>
<organism evidence="2 3">
    <name type="scientific">Pseudomonas moraviensis</name>
    <dbReference type="NCBI Taxonomy" id="321662"/>
    <lineage>
        <taxon>Bacteria</taxon>
        <taxon>Pseudomonadati</taxon>
        <taxon>Pseudomonadota</taxon>
        <taxon>Gammaproteobacteria</taxon>
        <taxon>Pseudomonadales</taxon>
        <taxon>Pseudomonadaceae</taxon>
        <taxon>Pseudomonas</taxon>
    </lineage>
</organism>
<comment type="caution">
    <text evidence="2">The sequence shown here is derived from an EMBL/GenBank/DDBJ whole genome shotgun (WGS) entry which is preliminary data.</text>
</comment>
<dbReference type="InterPro" id="IPR025686">
    <property type="entry name" value="Glucos_trans_II"/>
</dbReference>
<proteinExistence type="predicted"/>
<protein>
    <recommendedName>
        <fullName evidence="4">Glucosyl transferase GtrII</fullName>
    </recommendedName>
</protein>
<evidence type="ECO:0008006" key="4">
    <source>
        <dbReference type="Google" id="ProtNLM"/>
    </source>
</evidence>
<dbReference type="Pfam" id="PF14264">
    <property type="entry name" value="Glucos_trans_II"/>
    <property type="match status" value="1"/>
</dbReference>
<dbReference type="Proteomes" id="UP000217830">
    <property type="component" value="Unassembled WGS sequence"/>
</dbReference>
<feature type="transmembrane region" description="Helical" evidence="1">
    <location>
        <begin position="289"/>
        <end position="311"/>
    </location>
</feature>
<evidence type="ECO:0000313" key="3">
    <source>
        <dbReference type="Proteomes" id="UP000217830"/>
    </source>
</evidence>
<dbReference type="RefSeq" id="WP_095668396.1">
    <property type="nucleotide sequence ID" value="NZ_NRSS01000003.1"/>
</dbReference>
<feature type="transmembrane region" description="Helical" evidence="1">
    <location>
        <begin position="155"/>
        <end position="180"/>
    </location>
</feature>
<keyword evidence="1" id="KW-1133">Transmembrane helix</keyword>
<evidence type="ECO:0000256" key="1">
    <source>
        <dbReference type="SAM" id="Phobius"/>
    </source>
</evidence>
<feature type="transmembrane region" description="Helical" evidence="1">
    <location>
        <begin position="346"/>
        <end position="364"/>
    </location>
</feature>
<name>A0A2A2PPU5_9PSED</name>
<dbReference type="AlphaFoldDB" id="A0A2A2PPU5"/>
<feature type="transmembrane region" description="Helical" evidence="1">
    <location>
        <begin position="103"/>
        <end position="120"/>
    </location>
</feature>
<feature type="transmembrane region" description="Helical" evidence="1">
    <location>
        <begin position="76"/>
        <end position="97"/>
    </location>
</feature>
<accession>A0A2A2PPU5</accession>
<feature type="transmembrane region" description="Helical" evidence="1">
    <location>
        <begin position="317"/>
        <end position="339"/>
    </location>
</feature>
<feature type="transmembrane region" description="Helical" evidence="1">
    <location>
        <begin position="16"/>
        <end position="39"/>
    </location>
</feature>
<gene>
    <name evidence="2" type="ORF">CKQ80_19935</name>
</gene>
<evidence type="ECO:0000313" key="2">
    <source>
        <dbReference type="EMBL" id="PAW57464.1"/>
    </source>
</evidence>